<dbReference type="GeneID" id="81367355"/>
<feature type="compositionally biased region" description="Polar residues" evidence="1">
    <location>
        <begin position="87"/>
        <end position="97"/>
    </location>
</feature>
<comment type="caution">
    <text evidence="2">The sequence shown here is derived from an EMBL/GenBank/DDBJ whole genome shotgun (WGS) entry which is preliminary data.</text>
</comment>
<feature type="compositionally biased region" description="Low complexity" evidence="1">
    <location>
        <begin position="217"/>
        <end position="229"/>
    </location>
</feature>
<protein>
    <submittedName>
        <fullName evidence="2">Uncharacterized protein</fullName>
    </submittedName>
</protein>
<dbReference type="Proteomes" id="UP001147747">
    <property type="component" value="Unassembled WGS sequence"/>
</dbReference>
<dbReference type="OrthoDB" id="2245989at2759"/>
<evidence type="ECO:0000313" key="3">
    <source>
        <dbReference type="Proteomes" id="UP001147747"/>
    </source>
</evidence>
<evidence type="ECO:0000313" key="2">
    <source>
        <dbReference type="EMBL" id="KAJ5403867.1"/>
    </source>
</evidence>
<dbReference type="AlphaFoldDB" id="A0A9W9W5P7"/>
<reference evidence="2" key="1">
    <citation type="submission" date="2022-12" db="EMBL/GenBank/DDBJ databases">
        <authorList>
            <person name="Petersen C."/>
        </authorList>
    </citation>
    <scope>NUCLEOTIDE SEQUENCE</scope>
    <source>
        <strain evidence="2">IBT 29677</strain>
    </source>
</reference>
<organism evidence="2 3">
    <name type="scientific">Penicillium cosmopolitanum</name>
    <dbReference type="NCBI Taxonomy" id="1131564"/>
    <lineage>
        <taxon>Eukaryota</taxon>
        <taxon>Fungi</taxon>
        <taxon>Dikarya</taxon>
        <taxon>Ascomycota</taxon>
        <taxon>Pezizomycotina</taxon>
        <taxon>Eurotiomycetes</taxon>
        <taxon>Eurotiomycetidae</taxon>
        <taxon>Eurotiales</taxon>
        <taxon>Aspergillaceae</taxon>
        <taxon>Penicillium</taxon>
    </lineage>
</organism>
<gene>
    <name evidence="2" type="ORF">N7509_003738</name>
</gene>
<evidence type="ECO:0000256" key="1">
    <source>
        <dbReference type="SAM" id="MobiDB-lite"/>
    </source>
</evidence>
<proteinExistence type="predicted"/>
<accession>A0A9W9W5P7</accession>
<dbReference type="PANTHER" id="PTHR38116:SF9">
    <property type="entry name" value="BZIP DOMAIN-CONTAINING PROTEIN"/>
    <property type="match status" value="1"/>
</dbReference>
<sequence>MHLLYGVGKKKRERLQVLESRANDPVKTPSLSMTVSPEARDASATPTSTLEHQGQSLSQLSFSYSPAVFEEYHQTAKENTPFFLPISEQSGPSNQDLPSAAAEHDDSEAWRSLVLSETDAFGSFFDMPALELEPDPGSLSELNEQLANDLPGITGGGHDISEELQAYDTTFFTFPDDHILEVPSLTLLNAAMRVAAQLKVSDIIWDIAAISPFYQPSSSSSSDTSLSPPALESGLSTSRPSPTNSSSQVDLTELPLHLQPTRTQRSIAHHPLLDLLPWPGARDKLIQVFHLPVHMRPGNAQDPMGLVRFVYDMEDDSGEGVTITGQNPFEPGTWEIGQLVFERWWWAFDTGVIEGSNRSRKNKGKARLAINA</sequence>
<dbReference type="EMBL" id="JAPZBU010000005">
    <property type="protein sequence ID" value="KAJ5403867.1"/>
    <property type="molecule type" value="Genomic_DNA"/>
</dbReference>
<dbReference type="PANTHER" id="PTHR38116">
    <property type="entry name" value="CHROMOSOME 7, WHOLE GENOME SHOTGUN SEQUENCE"/>
    <property type="match status" value="1"/>
</dbReference>
<name>A0A9W9W5P7_9EURO</name>
<dbReference type="RefSeq" id="XP_056491109.1">
    <property type="nucleotide sequence ID" value="XM_056628375.1"/>
</dbReference>
<keyword evidence="3" id="KW-1185">Reference proteome</keyword>
<feature type="compositionally biased region" description="Low complexity" evidence="1">
    <location>
        <begin position="236"/>
        <end position="247"/>
    </location>
</feature>
<feature type="compositionally biased region" description="Polar residues" evidence="1">
    <location>
        <begin position="44"/>
        <end position="56"/>
    </location>
</feature>
<dbReference type="Pfam" id="PF11905">
    <property type="entry name" value="DUF3425"/>
    <property type="match status" value="1"/>
</dbReference>
<feature type="region of interest" description="Disordered" evidence="1">
    <location>
        <begin position="19"/>
        <end position="56"/>
    </location>
</feature>
<reference evidence="2" key="2">
    <citation type="journal article" date="2023" name="IMA Fungus">
        <title>Comparative genomic study of the Penicillium genus elucidates a diverse pangenome and 15 lateral gene transfer events.</title>
        <authorList>
            <person name="Petersen C."/>
            <person name="Sorensen T."/>
            <person name="Nielsen M.R."/>
            <person name="Sondergaard T.E."/>
            <person name="Sorensen J.L."/>
            <person name="Fitzpatrick D.A."/>
            <person name="Frisvad J.C."/>
            <person name="Nielsen K.L."/>
        </authorList>
    </citation>
    <scope>NUCLEOTIDE SEQUENCE</scope>
    <source>
        <strain evidence="2">IBT 29677</strain>
    </source>
</reference>
<dbReference type="InterPro" id="IPR021833">
    <property type="entry name" value="DUF3425"/>
</dbReference>
<feature type="region of interest" description="Disordered" evidence="1">
    <location>
        <begin position="83"/>
        <end position="103"/>
    </location>
</feature>
<feature type="region of interest" description="Disordered" evidence="1">
    <location>
        <begin position="217"/>
        <end position="249"/>
    </location>
</feature>